<proteinExistence type="predicted"/>
<dbReference type="EMBL" id="MHNK01000019">
    <property type="protein sequence ID" value="OGZ43186.1"/>
    <property type="molecule type" value="Genomic_DNA"/>
</dbReference>
<evidence type="ECO:0000313" key="1">
    <source>
        <dbReference type="EMBL" id="OGZ43186.1"/>
    </source>
</evidence>
<gene>
    <name evidence="1" type="ORF">A2719_00605</name>
</gene>
<sequence>MCTMMGEFAKVVARQVAEGERTEYWGKDFLHRMATESILWITASLAQGKISKEQAESGLADAQKYIRQQHKE</sequence>
<organism evidence="1 2">
    <name type="scientific">Candidatus Ryanbacteria bacterium RIFCSPHIGHO2_01_FULL_45_22</name>
    <dbReference type="NCBI Taxonomy" id="1802114"/>
    <lineage>
        <taxon>Bacteria</taxon>
        <taxon>Candidatus Ryaniibacteriota</taxon>
    </lineage>
</organism>
<accession>A0A1G2FYQ1</accession>
<comment type="caution">
    <text evidence="1">The sequence shown here is derived from an EMBL/GenBank/DDBJ whole genome shotgun (WGS) entry which is preliminary data.</text>
</comment>
<reference evidence="1 2" key="1">
    <citation type="journal article" date="2016" name="Nat. Commun.">
        <title>Thousands of microbial genomes shed light on interconnected biogeochemical processes in an aquifer system.</title>
        <authorList>
            <person name="Anantharaman K."/>
            <person name="Brown C.T."/>
            <person name="Hug L.A."/>
            <person name="Sharon I."/>
            <person name="Castelle C.J."/>
            <person name="Probst A.J."/>
            <person name="Thomas B.C."/>
            <person name="Singh A."/>
            <person name="Wilkins M.J."/>
            <person name="Karaoz U."/>
            <person name="Brodie E.L."/>
            <person name="Williams K.H."/>
            <person name="Hubbard S.S."/>
            <person name="Banfield J.F."/>
        </authorList>
    </citation>
    <scope>NUCLEOTIDE SEQUENCE [LARGE SCALE GENOMIC DNA]</scope>
</reference>
<dbReference type="STRING" id="1802114.A2719_00605"/>
<dbReference type="AlphaFoldDB" id="A0A1G2FYQ1"/>
<protein>
    <submittedName>
        <fullName evidence="1">Uncharacterized protein</fullName>
    </submittedName>
</protein>
<evidence type="ECO:0000313" key="2">
    <source>
        <dbReference type="Proteomes" id="UP000177480"/>
    </source>
</evidence>
<dbReference type="Proteomes" id="UP000177480">
    <property type="component" value="Unassembled WGS sequence"/>
</dbReference>
<name>A0A1G2FYQ1_9BACT</name>